<dbReference type="SMART" id="SM00849">
    <property type="entry name" value="Lactamase_B"/>
    <property type="match status" value="1"/>
</dbReference>
<dbReference type="AlphaFoldDB" id="A0A931AS74"/>
<dbReference type="PANTHER" id="PTHR43546">
    <property type="entry name" value="UPF0173 METAL-DEPENDENT HYDROLASE MJ1163-RELATED"/>
    <property type="match status" value="1"/>
</dbReference>
<dbReference type="SUPFAM" id="SSF56281">
    <property type="entry name" value="Metallo-hydrolase/oxidoreductase"/>
    <property type="match status" value="1"/>
</dbReference>
<dbReference type="Pfam" id="PF12706">
    <property type="entry name" value="Lactamase_B_2"/>
    <property type="match status" value="1"/>
</dbReference>
<evidence type="ECO:0000313" key="4">
    <source>
        <dbReference type="EMBL" id="MBF8435654.1"/>
    </source>
</evidence>
<organism evidence="4 5">
    <name type="scientific">Halonatronomonas betaini</name>
    <dbReference type="NCBI Taxonomy" id="2778430"/>
    <lineage>
        <taxon>Bacteria</taxon>
        <taxon>Bacillati</taxon>
        <taxon>Bacillota</taxon>
        <taxon>Clostridia</taxon>
        <taxon>Halanaerobiales</taxon>
        <taxon>Halarsenatibacteraceae</taxon>
        <taxon>Halonatronomonas</taxon>
    </lineage>
</organism>
<dbReference type="Proteomes" id="UP000621436">
    <property type="component" value="Unassembled WGS sequence"/>
</dbReference>
<comment type="similarity">
    <text evidence="2">Belongs to the UPF0173 family.</text>
</comment>
<dbReference type="InterPro" id="IPR001279">
    <property type="entry name" value="Metallo-B-lactamas"/>
</dbReference>
<dbReference type="NCBIfam" id="NF001911">
    <property type="entry name" value="PRK00685.1"/>
    <property type="match status" value="1"/>
</dbReference>
<dbReference type="HAMAP" id="MF_00457">
    <property type="entry name" value="UPF0173"/>
    <property type="match status" value="1"/>
</dbReference>
<sequence>MATKVRWLGHAFFEITTQHDKTILIDPYIEENPATPEGVIPDEADMILITHDHFDHLESVASLLGPEGIIFAQPEIITKIQNENPELEDSNFVNEGIGMNIGGTVEHEGIKITMVQAFHSSGEGSPAGFVIRLTDGKTIYYAGDTGVFSSMELFNELYDINLALLPIGSVFTMDPAQAAVATRLLQADVVIPMHYGTFPILVESADSFIEMVKREAPETVVEPINPGESYLLK</sequence>
<feature type="domain" description="Metallo-beta-lactamase" evidence="3">
    <location>
        <begin position="9"/>
        <end position="194"/>
    </location>
</feature>
<dbReference type="Gene3D" id="3.60.15.10">
    <property type="entry name" value="Ribonuclease Z/Hydroxyacylglutathione hydrolase-like"/>
    <property type="match status" value="1"/>
</dbReference>
<proteinExistence type="inferred from homology"/>
<dbReference type="PANTHER" id="PTHR43546:SF3">
    <property type="entry name" value="UPF0173 METAL-DEPENDENT HYDROLASE MJ1163"/>
    <property type="match status" value="1"/>
</dbReference>
<evidence type="ECO:0000256" key="1">
    <source>
        <dbReference type="ARBA" id="ARBA00022801"/>
    </source>
</evidence>
<reference evidence="4" key="1">
    <citation type="submission" date="2020-11" db="EMBL/GenBank/DDBJ databases">
        <title>Halonatronomonas betainensis gen. nov., sp. nov. a novel haloalkaliphilic representative of the family Halanaerobiacae capable of betaine degradation.</title>
        <authorList>
            <person name="Boltyanskaya Y."/>
            <person name="Kevbrin V."/>
            <person name="Detkova E."/>
            <person name="Grouzdev D.S."/>
            <person name="Koziaeva V."/>
            <person name="Zhilina T."/>
        </authorList>
    </citation>
    <scope>NUCLEOTIDE SEQUENCE</scope>
    <source>
        <strain evidence="4">Z-7014</strain>
    </source>
</reference>
<evidence type="ECO:0000259" key="3">
    <source>
        <dbReference type="SMART" id="SM00849"/>
    </source>
</evidence>
<dbReference type="InterPro" id="IPR036866">
    <property type="entry name" value="RibonucZ/Hydroxyglut_hydro"/>
</dbReference>
<dbReference type="InterPro" id="IPR022877">
    <property type="entry name" value="UPF0173"/>
</dbReference>
<dbReference type="EMBL" id="JADPIE010000001">
    <property type="protein sequence ID" value="MBF8435654.1"/>
    <property type="molecule type" value="Genomic_DNA"/>
</dbReference>
<comment type="caution">
    <text evidence="4">The sequence shown here is derived from an EMBL/GenBank/DDBJ whole genome shotgun (WGS) entry which is preliminary data.</text>
</comment>
<evidence type="ECO:0000313" key="5">
    <source>
        <dbReference type="Proteomes" id="UP000621436"/>
    </source>
</evidence>
<accession>A0A931AS74</accession>
<protein>
    <recommendedName>
        <fullName evidence="2">UPF0173 metal-dependent hydrolase I0Q91_01050</fullName>
    </recommendedName>
</protein>
<dbReference type="GO" id="GO:0016787">
    <property type="term" value="F:hydrolase activity"/>
    <property type="evidence" value="ECO:0007669"/>
    <property type="project" value="UniProtKB-UniRule"/>
</dbReference>
<dbReference type="RefSeq" id="WP_270452297.1">
    <property type="nucleotide sequence ID" value="NZ_JADPIE010000001.1"/>
</dbReference>
<dbReference type="InterPro" id="IPR050114">
    <property type="entry name" value="UPF0173_UPF0282_UlaG_hydrolase"/>
</dbReference>
<gene>
    <name evidence="4" type="ORF">I0Q91_01050</name>
</gene>
<name>A0A931AS74_9FIRM</name>
<keyword evidence="1 2" id="KW-0378">Hydrolase</keyword>
<evidence type="ECO:0000256" key="2">
    <source>
        <dbReference type="HAMAP-Rule" id="MF_00457"/>
    </source>
</evidence>
<keyword evidence="5" id="KW-1185">Reference proteome</keyword>